<keyword evidence="3" id="KW-1185">Reference proteome</keyword>
<feature type="region of interest" description="Disordered" evidence="1">
    <location>
        <begin position="25"/>
        <end position="83"/>
    </location>
</feature>
<protein>
    <submittedName>
        <fullName evidence="2">Uncharacterized protein</fullName>
    </submittedName>
</protein>
<dbReference type="EMBL" id="CAKOGP040001903">
    <property type="protein sequence ID" value="CAJ1956103.1"/>
    <property type="molecule type" value="Genomic_DNA"/>
</dbReference>
<name>A0AAD2PVM0_9STRA</name>
<comment type="caution">
    <text evidence="2">The sequence shown here is derived from an EMBL/GenBank/DDBJ whole genome shotgun (WGS) entry which is preliminary data.</text>
</comment>
<dbReference type="AlphaFoldDB" id="A0AAD2PVM0"/>
<dbReference type="Proteomes" id="UP001295423">
    <property type="component" value="Unassembled WGS sequence"/>
</dbReference>
<gene>
    <name evidence="2" type="ORF">CYCCA115_LOCUS16075</name>
</gene>
<evidence type="ECO:0000313" key="3">
    <source>
        <dbReference type="Proteomes" id="UP001295423"/>
    </source>
</evidence>
<proteinExistence type="predicted"/>
<organism evidence="2 3">
    <name type="scientific">Cylindrotheca closterium</name>
    <dbReference type="NCBI Taxonomy" id="2856"/>
    <lineage>
        <taxon>Eukaryota</taxon>
        <taxon>Sar</taxon>
        <taxon>Stramenopiles</taxon>
        <taxon>Ochrophyta</taxon>
        <taxon>Bacillariophyta</taxon>
        <taxon>Bacillariophyceae</taxon>
        <taxon>Bacillariophycidae</taxon>
        <taxon>Bacillariales</taxon>
        <taxon>Bacillariaceae</taxon>
        <taxon>Cylindrotheca</taxon>
    </lineage>
</organism>
<evidence type="ECO:0000313" key="2">
    <source>
        <dbReference type="EMBL" id="CAJ1956103.1"/>
    </source>
</evidence>
<evidence type="ECO:0000256" key="1">
    <source>
        <dbReference type="SAM" id="MobiDB-lite"/>
    </source>
</evidence>
<reference evidence="2" key="1">
    <citation type="submission" date="2023-08" db="EMBL/GenBank/DDBJ databases">
        <authorList>
            <person name="Audoor S."/>
            <person name="Bilcke G."/>
        </authorList>
    </citation>
    <scope>NUCLEOTIDE SEQUENCE</scope>
</reference>
<accession>A0AAD2PVM0</accession>
<sequence length="136" mass="15188">MAIQRQHPKVPSVIFCAIEPSDNTASIDDSFRSQDVPPTVPRRKQSIGDAPPPTMPQRRRDSAPALPQRKQFQEESSTLSGYIHPNGQTAKLALSMFNKISTAGSQKQGGGYRRTTTMARSQQWRSNSHRAMLQRI</sequence>